<organism evidence="1 2">
    <name type="scientific">Candidatus Electrothrix aarhusensis</name>
    <dbReference type="NCBI Taxonomy" id="1859131"/>
    <lineage>
        <taxon>Bacteria</taxon>
        <taxon>Pseudomonadati</taxon>
        <taxon>Thermodesulfobacteriota</taxon>
        <taxon>Desulfobulbia</taxon>
        <taxon>Desulfobulbales</taxon>
        <taxon>Desulfobulbaceae</taxon>
        <taxon>Candidatus Electrothrix</taxon>
    </lineage>
</organism>
<keyword evidence="2" id="KW-1185">Reference proteome</keyword>
<gene>
    <name evidence="1" type="ORF">H206_05484</name>
</gene>
<comment type="caution">
    <text evidence="1">The sequence shown here is derived from an EMBL/GenBank/DDBJ whole genome shotgun (WGS) entry which is preliminary data.</text>
</comment>
<name>A0A3S3RAA8_9BACT</name>
<dbReference type="Proteomes" id="UP000287853">
    <property type="component" value="Unassembled WGS sequence"/>
</dbReference>
<evidence type="ECO:0000313" key="2">
    <source>
        <dbReference type="Proteomes" id="UP000287853"/>
    </source>
</evidence>
<protein>
    <submittedName>
        <fullName evidence="1">Uncharacterized protein</fullName>
    </submittedName>
</protein>
<accession>A0A3S3RAA8</accession>
<dbReference type="EMBL" id="MTKO01000014">
    <property type="protein sequence ID" value="RWX47932.1"/>
    <property type="molecule type" value="Genomic_DNA"/>
</dbReference>
<proteinExistence type="predicted"/>
<dbReference type="AlphaFoldDB" id="A0A3S3RAA8"/>
<sequence length="144" mass="15604">MTDRARLLLHKAGCLLPYSGRGGLQEEAIHAGDNSLKGDLGNQVPVPPAVAKFDALLAGTVEQYLLDLDGQFFKRESRIKIIMGCQGLDPLGIMSGQLAPRPRSNGPILQRETRIGHDELFRKDLFNPQAAAFRAGSLGIIKGE</sequence>
<evidence type="ECO:0000313" key="1">
    <source>
        <dbReference type="EMBL" id="RWX47932.1"/>
    </source>
</evidence>
<reference evidence="1 2" key="1">
    <citation type="submission" date="2017-01" db="EMBL/GenBank/DDBJ databases">
        <title>The cable genome- insights into the physiology and evolution of filamentous bacteria capable of sulfide oxidation via long distance electron transfer.</title>
        <authorList>
            <person name="Schreiber L."/>
            <person name="Bjerg J.T."/>
            <person name="Boggild A."/>
            <person name="Van De Vossenberg J."/>
            <person name="Meysman F."/>
            <person name="Nielsen L.P."/>
            <person name="Schramm A."/>
            <person name="Kjeldsen K.U."/>
        </authorList>
    </citation>
    <scope>NUCLEOTIDE SEQUENCE [LARGE SCALE GENOMIC DNA]</scope>
    <source>
        <strain evidence="1">MCF</strain>
    </source>
</reference>